<dbReference type="STRING" id="111015.AXF14_04350"/>
<dbReference type="EMBL" id="CP014228">
    <property type="protein sequence ID" value="AMD86969.1"/>
    <property type="molecule type" value="Genomic_DNA"/>
</dbReference>
<dbReference type="AlphaFoldDB" id="A0A0X8JE61"/>
<evidence type="ECO:0000313" key="3">
    <source>
        <dbReference type="Proteomes" id="UP000065220"/>
    </source>
</evidence>
<reference evidence="3" key="1">
    <citation type="submission" date="2016-02" db="EMBL/GenBank/DDBJ databases">
        <authorList>
            <person name="Holder M.E."/>
            <person name="Ajami N.J."/>
            <person name="Petrosino J.F."/>
        </authorList>
    </citation>
    <scope>NUCLEOTIDE SEQUENCE [LARGE SCALE GENOMIC DNA]</scope>
    <source>
        <strain evidence="3">CCUG 36733</strain>
    </source>
</reference>
<gene>
    <name evidence="2" type="ORF">AXF14_04350</name>
</gene>
<feature type="region of interest" description="Disordered" evidence="1">
    <location>
        <begin position="64"/>
        <end position="85"/>
    </location>
</feature>
<accession>A0A0X8JE61</accession>
<keyword evidence="3" id="KW-1185">Reference proteome</keyword>
<evidence type="ECO:0000256" key="1">
    <source>
        <dbReference type="SAM" id="MobiDB-lite"/>
    </source>
</evidence>
<organism evidence="2 3">
    <name type="scientific">Actinomyces radicidentis</name>
    <dbReference type="NCBI Taxonomy" id="111015"/>
    <lineage>
        <taxon>Bacteria</taxon>
        <taxon>Bacillati</taxon>
        <taxon>Actinomycetota</taxon>
        <taxon>Actinomycetes</taxon>
        <taxon>Actinomycetales</taxon>
        <taxon>Actinomycetaceae</taxon>
        <taxon>Actinomyces</taxon>
    </lineage>
</organism>
<evidence type="ECO:0000313" key="2">
    <source>
        <dbReference type="EMBL" id="AMD86969.1"/>
    </source>
</evidence>
<dbReference type="Proteomes" id="UP000065220">
    <property type="component" value="Chromosome"/>
</dbReference>
<dbReference type="KEGG" id="ard:AXF14_04350"/>
<name>A0A0X8JE61_ACTRD</name>
<proteinExistence type="predicted"/>
<sequence>MTVPSWKSLVTRVALHMETNRRRAKPRRVIRRATSSTAAWSAPATSLRRVVPLPRAEMVVRTAPTRRNTSQLRSVRPDRSTLRSGCGVPAVERARRVRAAGSARWRALRRAAGTGRVAAVVLMLRGSWWSG</sequence>
<protein>
    <submittedName>
        <fullName evidence="2">Uncharacterized protein</fullName>
    </submittedName>
</protein>